<dbReference type="Gene3D" id="3.30.750.24">
    <property type="entry name" value="STAS domain"/>
    <property type="match status" value="1"/>
</dbReference>
<feature type="compositionally biased region" description="Basic and acidic residues" evidence="5">
    <location>
        <begin position="514"/>
        <end position="535"/>
    </location>
</feature>
<dbReference type="PROSITE" id="PS50801">
    <property type="entry name" value="STAS"/>
    <property type="match status" value="1"/>
</dbReference>
<feature type="transmembrane region" description="Helical" evidence="6">
    <location>
        <begin position="43"/>
        <end position="63"/>
    </location>
</feature>
<dbReference type="EMBL" id="PQFF01000259">
    <property type="protein sequence ID" value="RHZ69471.1"/>
    <property type="molecule type" value="Genomic_DNA"/>
</dbReference>
<dbReference type="STRING" id="1348612.A0A397I1J8"/>
<keyword evidence="2 6" id="KW-0812">Transmembrane</keyword>
<feature type="transmembrane region" description="Helical" evidence="6">
    <location>
        <begin position="308"/>
        <end position="324"/>
    </location>
</feature>
<dbReference type="InterPro" id="IPR011547">
    <property type="entry name" value="SLC26A/SulP_dom"/>
</dbReference>
<evidence type="ECO:0000313" key="8">
    <source>
        <dbReference type="EMBL" id="RHZ69471.1"/>
    </source>
</evidence>
<dbReference type="InterPro" id="IPR002645">
    <property type="entry name" value="STAS_dom"/>
</dbReference>
<feature type="region of interest" description="Disordered" evidence="5">
    <location>
        <begin position="514"/>
        <end position="539"/>
    </location>
</feature>
<dbReference type="SUPFAM" id="SSF52091">
    <property type="entry name" value="SpoIIaa-like"/>
    <property type="match status" value="1"/>
</dbReference>
<dbReference type="InterPro" id="IPR001902">
    <property type="entry name" value="SLC26A/SulP_fam"/>
</dbReference>
<dbReference type="Pfam" id="PF01740">
    <property type="entry name" value="STAS"/>
    <property type="match status" value="1"/>
</dbReference>
<reference evidence="8 9" key="1">
    <citation type="submission" date="2018-08" db="EMBL/GenBank/DDBJ databases">
        <title>Genome and evolution of the arbuscular mycorrhizal fungus Diversispora epigaea (formerly Glomus versiforme) and its bacterial endosymbionts.</title>
        <authorList>
            <person name="Sun X."/>
            <person name="Fei Z."/>
            <person name="Harrison M."/>
        </authorList>
    </citation>
    <scope>NUCLEOTIDE SEQUENCE [LARGE SCALE GENOMIC DNA]</scope>
    <source>
        <strain evidence="8 9">IT104</strain>
    </source>
</reference>
<feature type="region of interest" description="Disordered" evidence="5">
    <location>
        <begin position="607"/>
        <end position="629"/>
    </location>
</feature>
<dbReference type="CDD" id="cd07042">
    <property type="entry name" value="STAS_SulP_like_sulfate_transporter"/>
    <property type="match status" value="1"/>
</dbReference>
<comment type="caution">
    <text evidence="8">The sequence shown here is derived from an EMBL/GenBank/DDBJ whole genome shotgun (WGS) entry which is preliminary data.</text>
</comment>
<evidence type="ECO:0000313" key="9">
    <source>
        <dbReference type="Proteomes" id="UP000266861"/>
    </source>
</evidence>
<comment type="subcellular location">
    <subcellularLocation>
        <location evidence="1">Membrane</location>
        <topology evidence="1">Multi-pass membrane protein</topology>
    </subcellularLocation>
</comment>
<feature type="transmembrane region" description="Helical" evidence="6">
    <location>
        <begin position="189"/>
        <end position="213"/>
    </location>
</feature>
<dbReference type="NCBIfam" id="TIGR00815">
    <property type="entry name" value="sulP"/>
    <property type="match status" value="1"/>
</dbReference>
<feature type="transmembrane region" description="Helical" evidence="6">
    <location>
        <begin position="93"/>
        <end position="110"/>
    </location>
</feature>
<feature type="transmembrane region" description="Helical" evidence="6">
    <location>
        <begin position="158"/>
        <end position="177"/>
    </location>
</feature>
<feature type="transmembrane region" description="Helical" evidence="6">
    <location>
        <begin position="373"/>
        <end position="391"/>
    </location>
</feature>
<evidence type="ECO:0000256" key="4">
    <source>
        <dbReference type="ARBA" id="ARBA00023136"/>
    </source>
</evidence>
<evidence type="ECO:0000259" key="7">
    <source>
        <dbReference type="PROSITE" id="PS50801"/>
    </source>
</evidence>
<sequence length="673" mass="74475">MDLKTIKQFISDLPRHFVYYVKSLFPFLTWISNYNLTWLSGDVIAGLTAGAVVIPQGLAYAKLATLPPEYGLYSSFVGVSIYCFFSTAKDVTIGPTVVLSLLIGQAIAGINKQTLDYTGPQIAASFALFSGLIALFLGLFRLGFLIEDAIPAPVVEGFTTGSAITISMAQFSKLFGISSVDTKKPTYYVFGKTLIGLPHTEIDVVFGILGLIYLYTIKFGSSTISLVIICTLIAYLINIGKKESPIKILKHIPSGLRQIRPAKFDTEILRLMSGYLPGILIILILEHIAIAKSFGRINSYTVNPSQELIAIGTTNALGSFFGAYPTTGSFVRTAIKAKSGVRTPLAGIFSGILVISALYFLTSAFYYIPDATLAAVIIHAVLGLVSPLSYLKKLLRTQRSDFLIWLVVVIISIFFTVDIGIYAASAFALLIILFRMSRPRCDPLGRITFSHESTTKEDKENFHAYIPLEENNDDDKFESPPPGVIIFQLGESLIYVNANHVLDKIINYTKENTRDMQHKAEKKGDRPWNDSKNESAAKQSQNLKLPILNAIIFDMTAVRAIDSTGLRVLVDIKKTLDKFSGHKVEYHFANIQSEAIKKALIEDGFHEEKDNDDDDNNNNMNEIETNDDNEIRVDIDSGNLKEKSVSYITSNGKKKYFHLTLDEAVYVCTNGTW</sequence>
<dbReference type="OrthoDB" id="288203at2759"/>
<proteinExistence type="predicted"/>
<gene>
    <name evidence="8" type="ORF">Glove_283g104</name>
</gene>
<dbReference type="Proteomes" id="UP000266861">
    <property type="component" value="Unassembled WGS sequence"/>
</dbReference>
<feature type="transmembrane region" description="Helical" evidence="6">
    <location>
        <begin position="345"/>
        <end position="367"/>
    </location>
</feature>
<organism evidence="8 9">
    <name type="scientific">Diversispora epigaea</name>
    <dbReference type="NCBI Taxonomy" id="1348612"/>
    <lineage>
        <taxon>Eukaryota</taxon>
        <taxon>Fungi</taxon>
        <taxon>Fungi incertae sedis</taxon>
        <taxon>Mucoromycota</taxon>
        <taxon>Glomeromycotina</taxon>
        <taxon>Glomeromycetes</taxon>
        <taxon>Diversisporales</taxon>
        <taxon>Diversisporaceae</taxon>
        <taxon>Diversispora</taxon>
    </lineage>
</organism>
<protein>
    <recommendedName>
        <fullName evidence="7">STAS domain-containing protein</fullName>
    </recommendedName>
</protein>
<evidence type="ECO:0000256" key="3">
    <source>
        <dbReference type="ARBA" id="ARBA00022989"/>
    </source>
</evidence>
<evidence type="ECO:0000256" key="5">
    <source>
        <dbReference type="SAM" id="MobiDB-lite"/>
    </source>
</evidence>
<evidence type="ECO:0000256" key="6">
    <source>
        <dbReference type="SAM" id="Phobius"/>
    </source>
</evidence>
<dbReference type="AlphaFoldDB" id="A0A397I1J8"/>
<feature type="transmembrane region" description="Helical" evidence="6">
    <location>
        <begin position="403"/>
        <end position="434"/>
    </location>
</feature>
<name>A0A397I1J8_9GLOM</name>
<feature type="transmembrane region" description="Helical" evidence="6">
    <location>
        <begin position="268"/>
        <end position="288"/>
    </location>
</feature>
<dbReference type="GO" id="GO:0055085">
    <property type="term" value="P:transmembrane transport"/>
    <property type="evidence" value="ECO:0007669"/>
    <property type="project" value="InterPro"/>
</dbReference>
<evidence type="ECO:0000256" key="1">
    <source>
        <dbReference type="ARBA" id="ARBA00004141"/>
    </source>
</evidence>
<feature type="domain" description="STAS" evidence="7">
    <location>
        <begin position="482"/>
        <end position="607"/>
    </location>
</feature>
<dbReference type="PANTHER" id="PTHR11814">
    <property type="entry name" value="SULFATE TRANSPORTER"/>
    <property type="match status" value="1"/>
</dbReference>
<feature type="transmembrane region" description="Helical" evidence="6">
    <location>
        <begin position="219"/>
        <end position="237"/>
    </location>
</feature>
<evidence type="ECO:0000256" key="2">
    <source>
        <dbReference type="ARBA" id="ARBA00022692"/>
    </source>
</evidence>
<feature type="transmembrane region" description="Helical" evidence="6">
    <location>
        <begin position="122"/>
        <end position="146"/>
    </location>
</feature>
<accession>A0A397I1J8</accession>
<dbReference type="GO" id="GO:0016020">
    <property type="term" value="C:membrane"/>
    <property type="evidence" value="ECO:0007669"/>
    <property type="project" value="UniProtKB-SubCell"/>
</dbReference>
<dbReference type="InterPro" id="IPR036513">
    <property type="entry name" value="STAS_dom_sf"/>
</dbReference>
<dbReference type="Pfam" id="PF00916">
    <property type="entry name" value="Sulfate_transp"/>
    <property type="match status" value="1"/>
</dbReference>
<keyword evidence="9" id="KW-1185">Reference proteome</keyword>
<keyword evidence="4 6" id="KW-0472">Membrane</keyword>
<keyword evidence="3 6" id="KW-1133">Transmembrane helix</keyword>